<proteinExistence type="predicted"/>
<dbReference type="EMBL" id="JAAXKY010000126">
    <property type="protein sequence ID" value="NMH81029.1"/>
    <property type="molecule type" value="Genomic_DNA"/>
</dbReference>
<organism evidence="1 2">
    <name type="scientific">Pseudonocardia xinjiangensis</name>
    <dbReference type="NCBI Taxonomy" id="75289"/>
    <lineage>
        <taxon>Bacteria</taxon>
        <taxon>Bacillati</taxon>
        <taxon>Actinomycetota</taxon>
        <taxon>Actinomycetes</taxon>
        <taxon>Pseudonocardiales</taxon>
        <taxon>Pseudonocardiaceae</taxon>
        <taxon>Pseudonocardia</taxon>
    </lineage>
</organism>
<comment type="caution">
    <text evidence="1">The sequence shown here is derived from an EMBL/GenBank/DDBJ whole genome shotgun (WGS) entry which is preliminary data.</text>
</comment>
<accession>A0ABX1RN17</accession>
<protein>
    <submittedName>
        <fullName evidence="1">Uncharacterized protein</fullName>
    </submittedName>
</protein>
<sequence length="71" mass="7558">MSTVYEFRVDGALPDAARDAFCDMRIEELPAQTVISGPVIDESHLHGVVAQLRALGLTVVSARPVPSAGRP</sequence>
<keyword evidence="2" id="KW-1185">Reference proteome</keyword>
<dbReference type="RefSeq" id="WP_169399073.1">
    <property type="nucleotide sequence ID" value="NZ_BAAAJH010000010.1"/>
</dbReference>
<evidence type="ECO:0000313" key="2">
    <source>
        <dbReference type="Proteomes" id="UP001296706"/>
    </source>
</evidence>
<evidence type="ECO:0000313" key="1">
    <source>
        <dbReference type="EMBL" id="NMH81029.1"/>
    </source>
</evidence>
<name>A0ABX1RN17_9PSEU</name>
<reference evidence="1 2" key="1">
    <citation type="submission" date="2020-04" db="EMBL/GenBank/DDBJ databases">
        <authorList>
            <person name="Klaysubun C."/>
            <person name="Duangmal K."/>
            <person name="Lipun K."/>
        </authorList>
    </citation>
    <scope>NUCLEOTIDE SEQUENCE [LARGE SCALE GENOMIC DNA]</scope>
    <source>
        <strain evidence="1 2">JCM 11839</strain>
    </source>
</reference>
<dbReference type="Proteomes" id="UP001296706">
    <property type="component" value="Unassembled WGS sequence"/>
</dbReference>
<gene>
    <name evidence="1" type="ORF">HF577_28545</name>
</gene>